<evidence type="ECO:0000313" key="2">
    <source>
        <dbReference type="EMBL" id="ANZ48162.1"/>
    </source>
</evidence>
<name>A0A1B2IA84_9CAUD</name>
<dbReference type="Proteomes" id="UP000202181">
    <property type="component" value="Segment"/>
</dbReference>
<sequence>MLKPRKQIRLQMVKVELPRSSRADRANIYLGKKLVKRVDRKTLYEAGKHVRDIVEDRNGAKGDYFQLRKPLRDAYRLTQLEWLLSWVPGRNTLYMLRKFPRPVVTAAMKKAQEEAFRDILDSWDMPTMLTRNVEPSPDIRKLYDRLRERHAGKPLTVIVPNAPRLPGRSSFEAYVRSGAMCSPAHQRMLDIQAALNLLGVKDFKALRIDNVDMSGIDEPERKYHAASVLVTLGGKPLDRKENARLASIIAAFLTEFRRQVGVERMLAYPTTGPQIHRWLAHIGTIVHTLGELPKRQNAIDFLTEQQWGVFGVNFHELIKSAHVSMCLLDKGERHGRIGAMGDHYLDGSKVAAPLDREGIDIYAWPSQCISDKLIGIDTCPNSDAMESLRNLALKEGDIDPKAIVRLMKARGDGTYEFTIDSLGAIEKEGPNAYRNKISPNTPDFGKIRDKKDPKGESDA</sequence>
<feature type="region of interest" description="Disordered" evidence="1">
    <location>
        <begin position="430"/>
        <end position="459"/>
    </location>
</feature>
<dbReference type="KEGG" id="vg:29057099"/>
<keyword evidence="3" id="KW-1185">Reference proteome</keyword>
<dbReference type="OrthoDB" id="37361at10239"/>
<dbReference type="GeneID" id="29057099"/>
<evidence type="ECO:0000256" key="1">
    <source>
        <dbReference type="SAM" id="MobiDB-lite"/>
    </source>
</evidence>
<protein>
    <submittedName>
        <fullName evidence="2">Uncharacterized protein</fullName>
    </submittedName>
</protein>
<organism evidence="2 3">
    <name type="scientific">Erwinia phage vB_EamM_Asesino</name>
    <dbReference type="NCBI Taxonomy" id="1883370"/>
    <lineage>
        <taxon>Viruses</taxon>
        <taxon>Duplodnaviria</taxon>
        <taxon>Heunggongvirae</taxon>
        <taxon>Uroviricota</taxon>
        <taxon>Caudoviricetes</taxon>
        <taxon>Chimalliviridae</taxon>
        <taxon>Erskinevirus</taxon>
        <taxon>Erskinevirus asesino</taxon>
    </lineage>
</organism>
<evidence type="ECO:0000313" key="3">
    <source>
        <dbReference type="Proteomes" id="UP000202181"/>
    </source>
</evidence>
<dbReference type="EMBL" id="KX397364">
    <property type="protein sequence ID" value="ANZ48162.1"/>
    <property type="molecule type" value="Genomic_DNA"/>
</dbReference>
<dbReference type="RefSeq" id="YP_009290767.1">
    <property type="nucleotide sequence ID" value="NC_031107.2"/>
</dbReference>
<gene>
    <name evidence="2" type="ORF">ASESINO_149</name>
</gene>
<accession>A0A1B2IA84</accession>
<feature type="compositionally biased region" description="Basic and acidic residues" evidence="1">
    <location>
        <begin position="445"/>
        <end position="459"/>
    </location>
</feature>
<reference evidence="2" key="1">
    <citation type="submission" date="2016-06" db="EMBL/GenBank/DDBJ databases">
        <authorList>
            <person name="Berg J.A."/>
            <person name="Hyde J.R."/>
            <person name="Breakwell D.P."/>
            <person name="Hope S."/>
            <person name="Grose J.H."/>
        </authorList>
    </citation>
    <scope>NUCLEOTIDE SEQUENCE [LARGE SCALE GENOMIC DNA]</scope>
</reference>
<proteinExistence type="predicted"/>